<organism evidence="1 2">
    <name type="scientific">Fukomys damarensis</name>
    <name type="common">Damaraland mole rat</name>
    <name type="synonym">Cryptomys damarensis</name>
    <dbReference type="NCBI Taxonomy" id="885580"/>
    <lineage>
        <taxon>Eukaryota</taxon>
        <taxon>Metazoa</taxon>
        <taxon>Chordata</taxon>
        <taxon>Craniata</taxon>
        <taxon>Vertebrata</taxon>
        <taxon>Euteleostomi</taxon>
        <taxon>Mammalia</taxon>
        <taxon>Eutheria</taxon>
        <taxon>Euarchontoglires</taxon>
        <taxon>Glires</taxon>
        <taxon>Rodentia</taxon>
        <taxon>Hystricomorpha</taxon>
        <taxon>Bathyergidae</taxon>
        <taxon>Fukomys</taxon>
    </lineage>
</organism>
<name>A0A091DLJ7_FUKDA</name>
<dbReference type="AlphaFoldDB" id="A0A091DLJ7"/>
<proteinExistence type="predicted"/>
<dbReference type="EMBL" id="KN122320">
    <property type="protein sequence ID" value="KFO31140.1"/>
    <property type="molecule type" value="Genomic_DNA"/>
</dbReference>
<gene>
    <name evidence="1" type="ORF">H920_07434</name>
</gene>
<dbReference type="Proteomes" id="UP000028990">
    <property type="component" value="Unassembled WGS sequence"/>
</dbReference>
<reference evidence="1 2" key="1">
    <citation type="submission" date="2013-11" db="EMBL/GenBank/DDBJ databases">
        <title>The Damaraland mole rat (Fukomys damarensis) genome and evolution of African mole rats.</title>
        <authorList>
            <person name="Gladyshev V.N."/>
            <person name="Fang X."/>
        </authorList>
    </citation>
    <scope>NUCLEOTIDE SEQUENCE [LARGE SCALE GENOMIC DNA]</scope>
    <source>
        <tissue evidence="1">Liver</tissue>
    </source>
</reference>
<protein>
    <submittedName>
        <fullName evidence="1">Uncharacterized protein</fullName>
    </submittedName>
</protein>
<evidence type="ECO:0000313" key="2">
    <source>
        <dbReference type="Proteomes" id="UP000028990"/>
    </source>
</evidence>
<evidence type="ECO:0000313" key="1">
    <source>
        <dbReference type="EMBL" id="KFO31140.1"/>
    </source>
</evidence>
<sequence>MEEREDGPSVVGLEEHRRTERKVVDVALLRESGGEKETDKRSPQDLHTHFLLLPVAMTPHNSVVRVIREKLNILACGRAEDRSRSCSVWFTHVPPAPVPSYLHVEGTKHVLGRPTETHPSHRPLSGHSPCIQESKYLSSHIRSACHQQSVQV</sequence>
<accession>A0A091DLJ7</accession>
<keyword evidence="2" id="KW-1185">Reference proteome</keyword>